<organism evidence="2 3">
    <name type="scientific">Helicobacter turcicus</name>
    <dbReference type="NCBI Taxonomy" id="2867412"/>
    <lineage>
        <taxon>Bacteria</taxon>
        <taxon>Pseudomonadati</taxon>
        <taxon>Campylobacterota</taxon>
        <taxon>Epsilonproteobacteria</taxon>
        <taxon>Campylobacterales</taxon>
        <taxon>Helicobacteraceae</taxon>
        <taxon>Helicobacter</taxon>
    </lineage>
</organism>
<keyword evidence="1" id="KW-0732">Signal</keyword>
<evidence type="ECO:0000256" key="1">
    <source>
        <dbReference type="SAM" id="SignalP"/>
    </source>
</evidence>
<protein>
    <submittedName>
        <fullName evidence="2">Uncharacterized protein</fullName>
    </submittedName>
</protein>
<sequence>MFYFKGIKSDKKFLSLALASVLSCGIVFAADNYTTDIYINKGFLCKLIQIQLCEKILLHTKWGRNHKKTLLPLTRFYPHKAIKITA</sequence>
<reference evidence="2 3" key="1">
    <citation type="submission" date="2021-08" db="EMBL/GenBank/DDBJ databases">
        <title>Helicobacter spp. isolated from feces of Anatolian Ground Squirrel (Spermophilus xanthoprymnus) in Turkey.</title>
        <authorList>
            <person name="Aydin F."/>
            <person name="Abay S."/>
            <person name="Kayman T."/>
            <person name="Karakaya E."/>
            <person name="Saticioglu I.B."/>
        </authorList>
    </citation>
    <scope>NUCLEOTIDE SEQUENCE [LARGE SCALE GENOMIC DNA]</scope>
    <source>
        <strain evidence="2 3">Faydin-H70</strain>
    </source>
</reference>
<dbReference type="PROSITE" id="PS51257">
    <property type="entry name" value="PROKAR_LIPOPROTEIN"/>
    <property type="match status" value="1"/>
</dbReference>
<dbReference type="RefSeq" id="WP_221532784.1">
    <property type="nucleotide sequence ID" value="NZ_JAIGYP010000016.1"/>
</dbReference>
<feature type="chain" id="PRO_5046583120" evidence="1">
    <location>
        <begin position="30"/>
        <end position="86"/>
    </location>
</feature>
<accession>A0ABS7JQ51</accession>
<name>A0ABS7JQ51_9HELI</name>
<gene>
    <name evidence="2" type="ORF">K4G57_08670</name>
</gene>
<proteinExistence type="predicted"/>
<feature type="signal peptide" evidence="1">
    <location>
        <begin position="1"/>
        <end position="29"/>
    </location>
</feature>
<comment type="caution">
    <text evidence="2">The sequence shown here is derived from an EMBL/GenBank/DDBJ whole genome shotgun (WGS) entry which is preliminary data.</text>
</comment>
<keyword evidence="3" id="KW-1185">Reference proteome</keyword>
<evidence type="ECO:0000313" key="2">
    <source>
        <dbReference type="EMBL" id="MBX7491529.1"/>
    </source>
</evidence>
<evidence type="ECO:0000313" key="3">
    <source>
        <dbReference type="Proteomes" id="UP000700059"/>
    </source>
</evidence>
<dbReference type="EMBL" id="JAIGYQ010000016">
    <property type="protein sequence ID" value="MBX7491529.1"/>
    <property type="molecule type" value="Genomic_DNA"/>
</dbReference>
<dbReference type="Proteomes" id="UP000700059">
    <property type="component" value="Unassembled WGS sequence"/>
</dbReference>